<evidence type="ECO:0000313" key="2">
    <source>
        <dbReference type="EMBL" id="CAB0019107.1"/>
    </source>
</evidence>
<reference evidence="2 3" key="1">
    <citation type="submission" date="2020-02" db="EMBL/GenBank/DDBJ databases">
        <authorList>
            <person name="Ferguson B K."/>
        </authorList>
    </citation>
    <scope>NUCLEOTIDE SEQUENCE [LARGE SCALE GENOMIC DNA]</scope>
</reference>
<evidence type="ECO:0000313" key="3">
    <source>
        <dbReference type="Proteomes" id="UP000479000"/>
    </source>
</evidence>
<name>A0A6H5HMM1_9HEMI</name>
<gene>
    <name evidence="2" type="ORF">NTEN_LOCUS22819</name>
</gene>
<dbReference type="GO" id="GO:0016192">
    <property type="term" value="P:vesicle-mediated transport"/>
    <property type="evidence" value="ECO:0007669"/>
    <property type="project" value="TreeGrafter"/>
</dbReference>
<feature type="compositionally biased region" description="Polar residues" evidence="1">
    <location>
        <begin position="125"/>
        <end position="148"/>
    </location>
</feature>
<dbReference type="OrthoDB" id="10256043at2759"/>
<dbReference type="GO" id="GO:0008432">
    <property type="term" value="F:JUN kinase binding"/>
    <property type="evidence" value="ECO:0007669"/>
    <property type="project" value="TreeGrafter"/>
</dbReference>
<dbReference type="PANTHER" id="PTHR13886">
    <property type="entry name" value="JNK/SAPK-ASSOCIATED PROTEIN"/>
    <property type="match status" value="1"/>
</dbReference>
<dbReference type="InterPro" id="IPR039911">
    <property type="entry name" value="JIP3/JIP4"/>
</dbReference>
<protein>
    <submittedName>
        <fullName evidence="2">Uncharacterized protein</fullName>
    </submittedName>
</protein>
<dbReference type="EMBL" id="CADCXU010033773">
    <property type="protein sequence ID" value="CAB0019107.1"/>
    <property type="molecule type" value="Genomic_DNA"/>
</dbReference>
<proteinExistence type="predicted"/>
<organism evidence="2 3">
    <name type="scientific">Nesidiocoris tenuis</name>
    <dbReference type="NCBI Taxonomy" id="355587"/>
    <lineage>
        <taxon>Eukaryota</taxon>
        <taxon>Metazoa</taxon>
        <taxon>Ecdysozoa</taxon>
        <taxon>Arthropoda</taxon>
        <taxon>Hexapoda</taxon>
        <taxon>Insecta</taxon>
        <taxon>Pterygota</taxon>
        <taxon>Neoptera</taxon>
        <taxon>Paraneoptera</taxon>
        <taxon>Hemiptera</taxon>
        <taxon>Heteroptera</taxon>
        <taxon>Panheteroptera</taxon>
        <taxon>Cimicomorpha</taxon>
        <taxon>Miridae</taxon>
        <taxon>Dicyphina</taxon>
        <taxon>Nesidiocoris</taxon>
    </lineage>
</organism>
<feature type="compositionally biased region" description="Polar residues" evidence="1">
    <location>
        <begin position="1"/>
        <end position="17"/>
    </location>
</feature>
<sequence length="148" mass="16483">MSAATSIHTTAPTIDNNNENDKPKSMLVMSGGEGYIDFRVGDDEDDTTEPKNPLKSDPSYLIVWQVPGKPNSWRKSSLNAKKREFSIKIDVIREIKQNQWLGVLGADTALAEGRTVESARGLNAADQSPEQYRTAQQCQWKSTSKNNR</sequence>
<feature type="region of interest" description="Disordered" evidence="1">
    <location>
        <begin position="1"/>
        <end position="57"/>
    </location>
</feature>
<dbReference type="GO" id="GO:0005737">
    <property type="term" value="C:cytoplasm"/>
    <property type="evidence" value="ECO:0007669"/>
    <property type="project" value="TreeGrafter"/>
</dbReference>
<dbReference type="GO" id="GO:0005078">
    <property type="term" value="F:MAP-kinase scaffold activity"/>
    <property type="evidence" value="ECO:0007669"/>
    <property type="project" value="InterPro"/>
</dbReference>
<dbReference type="GO" id="GO:0019894">
    <property type="term" value="F:kinesin binding"/>
    <property type="evidence" value="ECO:0007669"/>
    <property type="project" value="TreeGrafter"/>
</dbReference>
<dbReference type="PANTHER" id="PTHR13886:SF4">
    <property type="entry name" value="JNK-INTERACTING PROTEIN 3"/>
    <property type="match status" value="1"/>
</dbReference>
<keyword evidence="3" id="KW-1185">Reference proteome</keyword>
<dbReference type="Proteomes" id="UP000479000">
    <property type="component" value="Unassembled WGS sequence"/>
</dbReference>
<feature type="non-terminal residue" evidence="2">
    <location>
        <position position="148"/>
    </location>
</feature>
<evidence type="ECO:0000256" key="1">
    <source>
        <dbReference type="SAM" id="MobiDB-lite"/>
    </source>
</evidence>
<accession>A0A6H5HMM1</accession>
<dbReference type="AlphaFoldDB" id="A0A6H5HMM1"/>
<feature type="region of interest" description="Disordered" evidence="1">
    <location>
        <begin position="121"/>
        <end position="148"/>
    </location>
</feature>
<dbReference type="GO" id="GO:0030159">
    <property type="term" value="F:signaling receptor complex adaptor activity"/>
    <property type="evidence" value="ECO:0007669"/>
    <property type="project" value="TreeGrafter"/>
</dbReference>